<name>A0A090X9J1_IXORI</name>
<evidence type="ECO:0000256" key="1">
    <source>
        <dbReference type="SAM" id="SignalP"/>
    </source>
</evidence>
<organism evidence="2">
    <name type="scientific">Ixodes ricinus</name>
    <name type="common">Common tick</name>
    <name type="synonym">Acarus ricinus</name>
    <dbReference type="NCBI Taxonomy" id="34613"/>
    <lineage>
        <taxon>Eukaryota</taxon>
        <taxon>Metazoa</taxon>
        <taxon>Ecdysozoa</taxon>
        <taxon>Arthropoda</taxon>
        <taxon>Chelicerata</taxon>
        <taxon>Arachnida</taxon>
        <taxon>Acari</taxon>
        <taxon>Parasitiformes</taxon>
        <taxon>Ixodida</taxon>
        <taxon>Ixodoidea</taxon>
        <taxon>Ixodidae</taxon>
        <taxon>Ixodinae</taxon>
        <taxon>Ixodes</taxon>
    </lineage>
</organism>
<evidence type="ECO:0000313" key="2">
    <source>
        <dbReference type="EMBL" id="JAC93417.1"/>
    </source>
</evidence>
<sequence length="193" mass="22834">MAWIINAAFLCFVLRLSLVEADFLDAVYYVFHNAEAIRLLFLRPTKFYVVGGTFEKDPLLPRRSGIPFKCGQVETKQRYLDQFYLERWLWTDKLKDRRWFNSTYAMIPGTSTGYDRPNYMDAYRIYGRSRFTGRIYLLLSDFHSCALFYHATTGDCELWERKRPGIDGLPSSFCSVYIPACNNKTVNWYYNYT</sequence>
<dbReference type="AlphaFoldDB" id="A0A090X9J1"/>
<feature type="chain" id="PRO_5001866988" evidence="1">
    <location>
        <begin position="22"/>
        <end position="193"/>
    </location>
</feature>
<dbReference type="EMBL" id="GBIH01001293">
    <property type="protein sequence ID" value="JAC93417.1"/>
    <property type="molecule type" value="mRNA"/>
</dbReference>
<accession>A0A090X9J1</accession>
<protein>
    <submittedName>
        <fullName evidence="2">Putative secreted protein</fullName>
    </submittedName>
</protein>
<feature type="signal peptide" evidence="1">
    <location>
        <begin position="1"/>
        <end position="21"/>
    </location>
</feature>
<keyword evidence="1" id="KW-0732">Signal</keyword>
<reference evidence="2" key="1">
    <citation type="journal article" date="2015" name="PLoS Negl. Trop. Dis.">
        <title>Deep Sequencing Analysis of the Ixodes ricinus Haemocytome.</title>
        <authorList>
            <person name="Kotsyfakis M."/>
            <person name="Kopacek P."/>
            <person name="Franta Z."/>
            <person name="Pedra J.H."/>
            <person name="Ribeiro J.M."/>
        </authorList>
    </citation>
    <scope>NUCLEOTIDE SEQUENCE</scope>
</reference>
<dbReference type="InterPro" id="IPR012674">
    <property type="entry name" value="Calycin"/>
</dbReference>
<dbReference type="SUPFAM" id="SSF50814">
    <property type="entry name" value="Lipocalins"/>
    <property type="match status" value="1"/>
</dbReference>
<dbReference type="Gene3D" id="2.40.128.20">
    <property type="match status" value="1"/>
</dbReference>
<proteinExistence type="evidence at transcript level"/>